<feature type="compositionally biased region" description="Basic residues" evidence="1">
    <location>
        <begin position="91"/>
        <end position="100"/>
    </location>
</feature>
<reference evidence="2" key="1">
    <citation type="submission" date="2021-10" db="EMBL/GenBank/DDBJ databases">
        <title>Roseicella aerolatum sp. nov., isolated from aerosols of e-waste dismantling site.</title>
        <authorList>
            <person name="Qin T."/>
        </authorList>
    </citation>
    <scope>NUCLEOTIDE SEQUENCE</scope>
    <source>
        <strain evidence="2">GB24</strain>
    </source>
</reference>
<sequence>MPDHTASDRQQPRLVDISQLIECHHPWIGTPAAARGLVARAKPRLNAGGEVCEGNGLAHAIVKVGDRVLFDLDRFNAWLESRRLSNVLQAKRARSAHRRPAQATQEVA</sequence>
<gene>
    <name evidence="2" type="ORF">LHA35_05435</name>
</gene>
<comment type="caution">
    <text evidence="2">The sequence shown here is derived from an EMBL/GenBank/DDBJ whole genome shotgun (WGS) entry which is preliminary data.</text>
</comment>
<dbReference type="RefSeq" id="WP_226605525.1">
    <property type="nucleotide sequence ID" value="NZ_JAJAQI010000006.1"/>
</dbReference>
<name>A0A9X1IC26_9PROT</name>
<evidence type="ECO:0000313" key="2">
    <source>
        <dbReference type="EMBL" id="MCB4821174.1"/>
    </source>
</evidence>
<protein>
    <submittedName>
        <fullName evidence="2">Uncharacterized protein</fullName>
    </submittedName>
</protein>
<accession>A0A9X1IC26</accession>
<proteinExistence type="predicted"/>
<organism evidence="2 3">
    <name type="scientific">Roseicella aerolata</name>
    <dbReference type="NCBI Taxonomy" id="2883479"/>
    <lineage>
        <taxon>Bacteria</taxon>
        <taxon>Pseudomonadati</taxon>
        <taxon>Pseudomonadota</taxon>
        <taxon>Alphaproteobacteria</taxon>
        <taxon>Acetobacterales</taxon>
        <taxon>Roseomonadaceae</taxon>
        <taxon>Roseicella</taxon>
    </lineage>
</organism>
<keyword evidence="3" id="KW-1185">Reference proteome</keyword>
<dbReference type="Proteomes" id="UP001139311">
    <property type="component" value="Unassembled WGS sequence"/>
</dbReference>
<evidence type="ECO:0000313" key="3">
    <source>
        <dbReference type="Proteomes" id="UP001139311"/>
    </source>
</evidence>
<evidence type="ECO:0000256" key="1">
    <source>
        <dbReference type="SAM" id="MobiDB-lite"/>
    </source>
</evidence>
<dbReference type="AlphaFoldDB" id="A0A9X1IC26"/>
<feature type="region of interest" description="Disordered" evidence="1">
    <location>
        <begin position="89"/>
        <end position="108"/>
    </location>
</feature>
<dbReference type="EMBL" id="JAJAQI010000006">
    <property type="protein sequence ID" value="MCB4821174.1"/>
    <property type="molecule type" value="Genomic_DNA"/>
</dbReference>